<feature type="domain" description="HTH gntR-type" evidence="4">
    <location>
        <begin position="55"/>
        <end position="123"/>
    </location>
</feature>
<dbReference type="SUPFAM" id="SSF46785">
    <property type="entry name" value="Winged helix' DNA-binding domain"/>
    <property type="match status" value="1"/>
</dbReference>
<organism evidence="5 6">
    <name type="scientific">Streptomyces camponoticapitis</name>
    <dbReference type="NCBI Taxonomy" id="1616125"/>
    <lineage>
        <taxon>Bacteria</taxon>
        <taxon>Bacillati</taxon>
        <taxon>Actinomycetota</taxon>
        <taxon>Actinomycetes</taxon>
        <taxon>Kitasatosporales</taxon>
        <taxon>Streptomycetaceae</taxon>
        <taxon>Streptomyces</taxon>
    </lineage>
</organism>
<sequence length="127" mass="13349">MAMPSRVVHTPGPVARLRGFPVFQVTAVYCGLLRSRGVLRLPSVGAMSADLDRTRPIWRQVAAVIQGRIEDGTYPVGSKVPSVVELSAEFEVAAATAQKALGHLKGEGLVRTEVGLGSFVAEPPSAG</sequence>
<dbReference type="Pfam" id="PF00392">
    <property type="entry name" value="GntR"/>
    <property type="match status" value="1"/>
</dbReference>
<dbReference type="InterPro" id="IPR036390">
    <property type="entry name" value="WH_DNA-bd_sf"/>
</dbReference>
<dbReference type="InterPro" id="IPR050679">
    <property type="entry name" value="Bact_HTH_transcr_reg"/>
</dbReference>
<evidence type="ECO:0000313" key="6">
    <source>
        <dbReference type="Proteomes" id="UP000660265"/>
    </source>
</evidence>
<dbReference type="Gene3D" id="1.10.10.10">
    <property type="entry name" value="Winged helix-like DNA-binding domain superfamily/Winged helix DNA-binding domain"/>
    <property type="match status" value="1"/>
</dbReference>
<dbReference type="InterPro" id="IPR000524">
    <property type="entry name" value="Tscrpt_reg_HTH_GntR"/>
</dbReference>
<dbReference type="PANTHER" id="PTHR44846:SF1">
    <property type="entry name" value="MANNOSYL-D-GLYCERATE TRANSPORT_METABOLISM SYSTEM REPRESSOR MNGR-RELATED"/>
    <property type="match status" value="1"/>
</dbReference>
<dbReference type="PANTHER" id="PTHR44846">
    <property type="entry name" value="MANNOSYL-D-GLYCERATE TRANSPORT/METABOLISM SYSTEM REPRESSOR MNGR-RELATED"/>
    <property type="match status" value="1"/>
</dbReference>
<dbReference type="CDD" id="cd07377">
    <property type="entry name" value="WHTH_GntR"/>
    <property type="match status" value="1"/>
</dbReference>
<keyword evidence="2" id="KW-0238">DNA-binding</keyword>
<dbReference type="Proteomes" id="UP000660265">
    <property type="component" value="Unassembled WGS sequence"/>
</dbReference>
<name>A0ABQ2EW70_9ACTN</name>
<comment type="caution">
    <text evidence="5">The sequence shown here is derived from an EMBL/GenBank/DDBJ whole genome shotgun (WGS) entry which is preliminary data.</text>
</comment>
<dbReference type="EMBL" id="BMMV01000030">
    <property type="protein sequence ID" value="GGK24770.1"/>
    <property type="molecule type" value="Genomic_DNA"/>
</dbReference>
<evidence type="ECO:0000259" key="4">
    <source>
        <dbReference type="PROSITE" id="PS50949"/>
    </source>
</evidence>
<gene>
    <name evidence="5" type="ORF">GCM10011583_66040</name>
</gene>
<proteinExistence type="predicted"/>
<accession>A0ABQ2EW70</accession>
<evidence type="ECO:0000256" key="1">
    <source>
        <dbReference type="ARBA" id="ARBA00023015"/>
    </source>
</evidence>
<reference evidence="6" key="1">
    <citation type="journal article" date="2019" name="Int. J. Syst. Evol. Microbiol.">
        <title>The Global Catalogue of Microorganisms (GCM) 10K type strain sequencing project: providing services to taxonomists for standard genome sequencing and annotation.</title>
        <authorList>
            <consortium name="The Broad Institute Genomics Platform"/>
            <consortium name="The Broad Institute Genome Sequencing Center for Infectious Disease"/>
            <person name="Wu L."/>
            <person name="Ma J."/>
        </authorList>
    </citation>
    <scope>NUCLEOTIDE SEQUENCE [LARGE SCALE GENOMIC DNA]</scope>
    <source>
        <strain evidence="6">CGMCC 4.7275</strain>
    </source>
</reference>
<evidence type="ECO:0000256" key="3">
    <source>
        <dbReference type="ARBA" id="ARBA00023163"/>
    </source>
</evidence>
<evidence type="ECO:0000313" key="5">
    <source>
        <dbReference type="EMBL" id="GGK24770.1"/>
    </source>
</evidence>
<evidence type="ECO:0000256" key="2">
    <source>
        <dbReference type="ARBA" id="ARBA00023125"/>
    </source>
</evidence>
<dbReference type="SMART" id="SM00345">
    <property type="entry name" value="HTH_GNTR"/>
    <property type="match status" value="1"/>
</dbReference>
<protein>
    <recommendedName>
        <fullName evidence="4">HTH gntR-type domain-containing protein</fullName>
    </recommendedName>
</protein>
<keyword evidence="3" id="KW-0804">Transcription</keyword>
<keyword evidence="1" id="KW-0805">Transcription regulation</keyword>
<keyword evidence="6" id="KW-1185">Reference proteome</keyword>
<dbReference type="InterPro" id="IPR036388">
    <property type="entry name" value="WH-like_DNA-bd_sf"/>
</dbReference>
<dbReference type="PROSITE" id="PS50949">
    <property type="entry name" value="HTH_GNTR"/>
    <property type="match status" value="1"/>
</dbReference>